<accession>A0ABU6P4C2</accession>
<dbReference type="EMBL" id="JARTFS010000016">
    <property type="protein sequence ID" value="MED4403374.1"/>
    <property type="molecule type" value="Genomic_DNA"/>
</dbReference>
<feature type="domain" description="YfjL-like N-terminal" evidence="3">
    <location>
        <begin position="3"/>
        <end position="98"/>
    </location>
</feature>
<dbReference type="InterPro" id="IPR057359">
    <property type="entry name" value="YfjL_N"/>
</dbReference>
<dbReference type="Pfam" id="PF25425">
    <property type="entry name" value="YfjL_N"/>
    <property type="match status" value="1"/>
</dbReference>
<keyword evidence="1" id="KW-0472">Membrane</keyword>
<proteinExistence type="predicted"/>
<feature type="domain" description="YfjL-like C-terminal" evidence="2">
    <location>
        <begin position="115"/>
        <end position="239"/>
    </location>
</feature>
<gene>
    <name evidence="4" type="ORF">P9271_18875</name>
</gene>
<dbReference type="InterPro" id="IPR056905">
    <property type="entry name" value="YfjL_C"/>
</dbReference>
<name>A0ABU6P4C2_9BACI</name>
<organism evidence="4 5">
    <name type="scientific">Metabacillus fastidiosus</name>
    <dbReference type="NCBI Taxonomy" id="1458"/>
    <lineage>
        <taxon>Bacteria</taxon>
        <taxon>Bacillati</taxon>
        <taxon>Bacillota</taxon>
        <taxon>Bacilli</taxon>
        <taxon>Bacillales</taxon>
        <taxon>Bacillaceae</taxon>
        <taxon>Metabacillus</taxon>
    </lineage>
</organism>
<keyword evidence="1" id="KW-1133">Transmembrane helix</keyword>
<dbReference type="RefSeq" id="WP_066228424.1">
    <property type="nucleotide sequence ID" value="NZ_JARTFQ010000001.1"/>
</dbReference>
<evidence type="ECO:0000259" key="2">
    <source>
        <dbReference type="Pfam" id="PF24911"/>
    </source>
</evidence>
<evidence type="ECO:0000313" key="5">
    <source>
        <dbReference type="Proteomes" id="UP001342826"/>
    </source>
</evidence>
<evidence type="ECO:0000259" key="3">
    <source>
        <dbReference type="Pfam" id="PF25425"/>
    </source>
</evidence>
<keyword evidence="1" id="KW-0812">Transmembrane</keyword>
<dbReference type="Proteomes" id="UP001342826">
    <property type="component" value="Unassembled WGS sequence"/>
</dbReference>
<reference evidence="4 5" key="1">
    <citation type="submission" date="2023-03" db="EMBL/GenBank/DDBJ databases">
        <title>Bacillus Genome Sequencing.</title>
        <authorList>
            <person name="Dunlap C."/>
        </authorList>
    </citation>
    <scope>NUCLEOTIDE SEQUENCE [LARGE SCALE GENOMIC DNA]</scope>
    <source>
        <strain evidence="4 5">NRS-1717</strain>
    </source>
</reference>
<dbReference type="Pfam" id="PF24911">
    <property type="entry name" value="YfjL_C"/>
    <property type="match status" value="1"/>
</dbReference>
<evidence type="ECO:0000256" key="1">
    <source>
        <dbReference type="SAM" id="Phobius"/>
    </source>
</evidence>
<feature type="transmembrane region" description="Helical" evidence="1">
    <location>
        <begin position="7"/>
        <end position="24"/>
    </location>
</feature>
<dbReference type="GeneID" id="301140810"/>
<evidence type="ECO:0000313" key="4">
    <source>
        <dbReference type="EMBL" id="MED4403374.1"/>
    </source>
</evidence>
<sequence length="243" mass="27940">MKNKKTIYSVILVLLIGFALFLYSEFNGNPLSKYLSKKALESYLEIAHPDKKLQIDGGFYNFKFKEYQFTVKEIGDNPLNEYEFTVKGFLDPVVDMDGIYTGNLDEKLMEKLGKEAAEEIKSALSKKVKSVHSVEVWLQVQKDDFPSDTNWSKEMKLEKPMGMHIVLDATNATKKDVLKDIKQIQAILNEENYYYDSVNINGNYFGEDDEYVKDGVNLGYVKFSVSFPKDMDLTLKDIEELNP</sequence>
<protein>
    <submittedName>
        <fullName evidence="4">Uncharacterized protein</fullName>
    </submittedName>
</protein>
<comment type="caution">
    <text evidence="4">The sequence shown here is derived from an EMBL/GenBank/DDBJ whole genome shotgun (WGS) entry which is preliminary data.</text>
</comment>
<keyword evidence="5" id="KW-1185">Reference proteome</keyword>